<dbReference type="GO" id="GO:0005737">
    <property type="term" value="C:cytoplasm"/>
    <property type="evidence" value="ECO:0007669"/>
    <property type="project" value="UniProtKB-SubCell"/>
</dbReference>
<dbReference type="InterPro" id="IPR018222">
    <property type="entry name" value="Nuclear_transport_factor_2_euk"/>
</dbReference>
<accession>A0A1E3HWQ4</accession>
<dbReference type="STRING" id="1295533.A0A1E3HWQ4"/>
<proteinExistence type="predicted"/>
<dbReference type="InterPro" id="IPR032710">
    <property type="entry name" value="NTF2-like_dom_sf"/>
</dbReference>
<dbReference type="OrthoDB" id="6507044at2759"/>
<keyword evidence="1 2" id="KW-0963">Cytoplasm</keyword>
<keyword evidence="2" id="KW-0653">Protein transport</keyword>
<dbReference type="AlphaFoldDB" id="A0A1E3HWQ4"/>
<dbReference type="GO" id="GO:0005635">
    <property type="term" value="C:nuclear envelope"/>
    <property type="evidence" value="ECO:0007669"/>
    <property type="project" value="UniProtKB-ARBA"/>
</dbReference>
<comment type="caution">
    <text evidence="4">The sequence shown here is derived from an EMBL/GenBank/DDBJ whole genome shotgun (WGS) entry which is preliminary data.</text>
</comment>
<keyword evidence="2" id="KW-0813">Transport</keyword>
<organism evidence="4 5">
    <name type="scientific">Cryptococcus amylolentus CBS 6039</name>
    <dbReference type="NCBI Taxonomy" id="1295533"/>
    <lineage>
        <taxon>Eukaryota</taxon>
        <taxon>Fungi</taxon>
        <taxon>Dikarya</taxon>
        <taxon>Basidiomycota</taxon>
        <taxon>Agaricomycotina</taxon>
        <taxon>Tremellomycetes</taxon>
        <taxon>Tremellales</taxon>
        <taxon>Cryptococcaceae</taxon>
        <taxon>Cryptococcus</taxon>
    </lineage>
</organism>
<sequence length="139" mass="15249">MADPTSIAQQFTQFYYQQFDSDRNGLASLYRDNSMMTWESTQIQGVAAIVEKLVGLPFAKVQHKVVTIDAQPSSLSVASLIVLVTGQLLVDDGQNALQFTQVFHVSLCESNSGFEQDEVQVWRVAKPALRAGDPVLTGV</sequence>
<name>A0A1E3HWQ4_9TREE</name>
<dbReference type="GO" id="GO:0051028">
    <property type="term" value="P:mRNA transport"/>
    <property type="evidence" value="ECO:0007669"/>
    <property type="project" value="UniProtKB-UniRule"/>
</dbReference>
<dbReference type="Proteomes" id="UP000094065">
    <property type="component" value="Unassembled WGS sequence"/>
</dbReference>
<evidence type="ECO:0000313" key="5">
    <source>
        <dbReference type="Proteomes" id="UP000094065"/>
    </source>
</evidence>
<comment type="subcellular location">
    <subcellularLocation>
        <location evidence="2">Cytoplasm</location>
    </subcellularLocation>
    <subcellularLocation>
        <location evidence="2">Nucleus</location>
    </subcellularLocation>
</comment>
<dbReference type="PANTHER" id="PTHR12612">
    <property type="entry name" value="NUCLEAR TRANSPORT FACTOR 2"/>
    <property type="match status" value="1"/>
</dbReference>
<protein>
    <recommendedName>
        <fullName evidence="2">NTF2-related export protein</fullName>
    </recommendedName>
</protein>
<dbReference type="RefSeq" id="XP_018995290.1">
    <property type="nucleotide sequence ID" value="XM_019136621.1"/>
</dbReference>
<dbReference type="Pfam" id="PF02136">
    <property type="entry name" value="NTF2"/>
    <property type="match status" value="1"/>
</dbReference>
<keyword evidence="5" id="KW-1185">Reference proteome</keyword>
<dbReference type="InterPro" id="IPR045875">
    <property type="entry name" value="NTF2"/>
</dbReference>
<dbReference type="GeneID" id="30154195"/>
<keyword evidence="2" id="KW-0539">Nucleus</keyword>
<dbReference type="EMBL" id="AWGJ01000004">
    <property type="protein sequence ID" value="ODN80724.1"/>
    <property type="molecule type" value="Genomic_DNA"/>
</dbReference>
<reference evidence="4 5" key="1">
    <citation type="submission" date="2016-06" db="EMBL/GenBank/DDBJ databases">
        <title>Evolution of pathogenesis and genome organization in the Tremellales.</title>
        <authorList>
            <person name="Cuomo C."/>
            <person name="Litvintseva A."/>
            <person name="Heitman J."/>
            <person name="Chen Y."/>
            <person name="Sun S."/>
            <person name="Springer D."/>
            <person name="Dromer F."/>
            <person name="Young S."/>
            <person name="Zeng Q."/>
            <person name="Chapman S."/>
            <person name="Gujja S."/>
            <person name="Saif S."/>
            <person name="Birren B."/>
        </authorList>
    </citation>
    <scope>NUCLEOTIDE SEQUENCE [LARGE SCALE GENOMIC DNA]</scope>
    <source>
        <strain evidence="4 5">CBS 6039</strain>
    </source>
</reference>
<evidence type="ECO:0000256" key="1">
    <source>
        <dbReference type="ARBA" id="ARBA00022490"/>
    </source>
</evidence>
<evidence type="ECO:0000313" key="4">
    <source>
        <dbReference type="EMBL" id="ODN80724.1"/>
    </source>
</evidence>
<dbReference type="CDD" id="cd00780">
    <property type="entry name" value="NTF2"/>
    <property type="match status" value="1"/>
</dbReference>
<dbReference type="GO" id="GO:0006606">
    <property type="term" value="P:protein import into nucleus"/>
    <property type="evidence" value="ECO:0007669"/>
    <property type="project" value="UniProtKB-ARBA"/>
</dbReference>
<evidence type="ECO:0000259" key="3">
    <source>
        <dbReference type="PROSITE" id="PS50177"/>
    </source>
</evidence>
<dbReference type="Gene3D" id="3.10.450.50">
    <property type="match status" value="1"/>
</dbReference>
<dbReference type="SUPFAM" id="SSF54427">
    <property type="entry name" value="NTF2-like"/>
    <property type="match status" value="1"/>
</dbReference>
<feature type="domain" description="NTF2" evidence="3">
    <location>
        <begin position="7"/>
        <end position="131"/>
    </location>
</feature>
<gene>
    <name evidence="4" type="ORF">L202_02886</name>
</gene>
<dbReference type="InterPro" id="IPR002075">
    <property type="entry name" value="NTF2_dom"/>
</dbReference>
<evidence type="ECO:0000256" key="2">
    <source>
        <dbReference type="RuleBase" id="RU369002"/>
    </source>
</evidence>
<comment type="function">
    <text evidence="2">Has a role in nuclear-cytoplasmic transport of proteins and mRNAs.</text>
</comment>
<dbReference type="PROSITE" id="PS50177">
    <property type="entry name" value="NTF2_DOMAIN"/>
    <property type="match status" value="1"/>
</dbReference>
<dbReference type="FunFam" id="3.10.450.50:FF:000005">
    <property type="entry name" value="Nuclear transport factor 2"/>
    <property type="match status" value="1"/>
</dbReference>